<gene>
    <name evidence="5" type="ORF">ACFPFO_08575</name>
</gene>
<comment type="caution">
    <text evidence="5">The sequence shown here is derived from an EMBL/GenBank/DDBJ whole genome shotgun (WGS) entry which is preliminary data.</text>
</comment>
<evidence type="ECO:0000313" key="5">
    <source>
        <dbReference type="EMBL" id="MFC4987818.1"/>
    </source>
</evidence>
<dbReference type="PANTHER" id="PTHR24321">
    <property type="entry name" value="DEHYDROGENASES, SHORT CHAIN"/>
    <property type="match status" value="1"/>
</dbReference>
<dbReference type="EMBL" id="JBHSJG010000032">
    <property type="protein sequence ID" value="MFC4987818.1"/>
    <property type="molecule type" value="Genomic_DNA"/>
</dbReference>
<dbReference type="FunFam" id="3.40.50.720:FF:000084">
    <property type="entry name" value="Short-chain dehydrogenase reductase"/>
    <property type="match status" value="1"/>
</dbReference>
<dbReference type="SUPFAM" id="SSF51735">
    <property type="entry name" value="NAD(P)-binding Rossmann-fold domains"/>
    <property type="match status" value="1"/>
</dbReference>
<dbReference type="Gene3D" id="3.40.50.720">
    <property type="entry name" value="NAD(P)-binding Rossmann-like Domain"/>
    <property type="match status" value="1"/>
</dbReference>
<organism evidence="5 6">
    <name type="scientific">Saliphagus infecundisoli</name>
    <dbReference type="NCBI Taxonomy" id="1849069"/>
    <lineage>
        <taxon>Archaea</taxon>
        <taxon>Methanobacteriati</taxon>
        <taxon>Methanobacteriota</taxon>
        <taxon>Stenosarchaea group</taxon>
        <taxon>Halobacteria</taxon>
        <taxon>Halobacteriales</taxon>
        <taxon>Natrialbaceae</taxon>
        <taxon>Saliphagus</taxon>
    </lineage>
</organism>
<dbReference type="InterPro" id="IPR036291">
    <property type="entry name" value="NAD(P)-bd_dom_sf"/>
</dbReference>
<dbReference type="RefSeq" id="WP_224828316.1">
    <property type="nucleotide sequence ID" value="NZ_JAIVEF010000005.1"/>
</dbReference>
<dbReference type="AlphaFoldDB" id="A0ABD5QDH1"/>
<evidence type="ECO:0000256" key="1">
    <source>
        <dbReference type="ARBA" id="ARBA00006484"/>
    </source>
</evidence>
<dbReference type="Proteomes" id="UP001595925">
    <property type="component" value="Unassembled WGS sequence"/>
</dbReference>
<keyword evidence="2 5" id="KW-0560">Oxidoreductase</keyword>
<dbReference type="SMART" id="SM00822">
    <property type="entry name" value="PKS_KR"/>
    <property type="match status" value="1"/>
</dbReference>
<dbReference type="EC" id="1.1.1.-" evidence="5"/>
<feature type="domain" description="Ketoreductase" evidence="4">
    <location>
        <begin position="11"/>
        <end position="193"/>
    </location>
</feature>
<dbReference type="NCBIfam" id="NF005559">
    <property type="entry name" value="PRK07231.1"/>
    <property type="match status" value="1"/>
</dbReference>
<dbReference type="Pfam" id="PF13561">
    <property type="entry name" value="adh_short_C2"/>
    <property type="match status" value="1"/>
</dbReference>
<dbReference type="InterPro" id="IPR002347">
    <property type="entry name" value="SDR_fam"/>
</dbReference>
<dbReference type="PANTHER" id="PTHR24321:SF8">
    <property type="entry name" value="ESTRADIOL 17-BETA-DEHYDROGENASE 8-RELATED"/>
    <property type="match status" value="1"/>
</dbReference>
<protein>
    <submittedName>
        <fullName evidence="5">SDR family NAD(P)-dependent oxidoreductase</fullName>
        <ecNumber evidence="5">1.1.1.-</ecNumber>
    </submittedName>
</protein>
<name>A0ABD5QDH1_9EURY</name>
<accession>A0ABD5QDH1</accession>
<keyword evidence="6" id="KW-1185">Reference proteome</keyword>
<sequence length="258" mass="26503">MGTSTYDFEGETAIVTGGSSGIGRAVARRFGEAGATVVVADVRAEPKGKGGPTHEAIEDQGGRATFVGTDVSDPAAVESLVEGAREFGGVDIMVNNAGIFRGAPLLETDTDTFDRLYATNARSVLVGTRAAATDMLDREEPGTVVNTASISSEFAQAGHAAYDPSKAAVMMLTRVAALELAGRGIRVNAVAPGAVATGIGSGGEEYSIPDSARVEKEAPMGRRADPEEIAGSYLFLASEDASFVTGHLLYADGGYAIH</sequence>
<dbReference type="PRINTS" id="PR00081">
    <property type="entry name" value="GDHRDH"/>
</dbReference>
<evidence type="ECO:0000256" key="2">
    <source>
        <dbReference type="ARBA" id="ARBA00023002"/>
    </source>
</evidence>
<comment type="similarity">
    <text evidence="1">Belongs to the short-chain dehydrogenases/reductases (SDR) family.</text>
</comment>
<dbReference type="PRINTS" id="PR00080">
    <property type="entry name" value="SDRFAMILY"/>
</dbReference>
<keyword evidence="3" id="KW-0520">NAD</keyword>
<reference evidence="5 6" key="1">
    <citation type="journal article" date="2019" name="Int. J. Syst. Evol. Microbiol.">
        <title>The Global Catalogue of Microorganisms (GCM) 10K type strain sequencing project: providing services to taxonomists for standard genome sequencing and annotation.</title>
        <authorList>
            <consortium name="The Broad Institute Genomics Platform"/>
            <consortium name="The Broad Institute Genome Sequencing Center for Infectious Disease"/>
            <person name="Wu L."/>
            <person name="Ma J."/>
        </authorList>
    </citation>
    <scope>NUCLEOTIDE SEQUENCE [LARGE SCALE GENOMIC DNA]</scope>
    <source>
        <strain evidence="5 6">CGMCC 1.15824</strain>
    </source>
</reference>
<dbReference type="GO" id="GO:0016491">
    <property type="term" value="F:oxidoreductase activity"/>
    <property type="evidence" value="ECO:0007669"/>
    <property type="project" value="UniProtKB-KW"/>
</dbReference>
<proteinExistence type="inferred from homology"/>
<evidence type="ECO:0000313" key="6">
    <source>
        <dbReference type="Proteomes" id="UP001595925"/>
    </source>
</evidence>
<dbReference type="InterPro" id="IPR057326">
    <property type="entry name" value="KR_dom"/>
</dbReference>
<dbReference type="CDD" id="cd05233">
    <property type="entry name" value="SDR_c"/>
    <property type="match status" value="1"/>
</dbReference>
<evidence type="ECO:0000259" key="4">
    <source>
        <dbReference type="SMART" id="SM00822"/>
    </source>
</evidence>
<evidence type="ECO:0000256" key="3">
    <source>
        <dbReference type="ARBA" id="ARBA00023027"/>
    </source>
</evidence>